<sequence>MSDDCIFCSIVAGDIPARTVHETDAVLAFLDANPLARGHTLVIPKSHARHVGDLDADLASDLFDAVAALTPRIEATVDADGANVGVNDGEAAGQEVPHVHVHIVPRFEGDGGTAIHAVAGARPDLSDDELDAVADEVATAMAE</sequence>
<dbReference type="PROSITE" id="PS51084">
    <property type="entry name" value="HIT_2"/>
    <property type="match status" value="1"/>
</dbReference>
<dbReference type="PATRIC" id="fig|1705389.3.peg.442"/>
<organism evidence="5 6">
    <name type="scientific">Halorubrum tropicale</name>
    <dbReference type="NCBI Taxonomy" id="1765655"/>
    <lineage>
        <taxon>Archaea</taxon>
        <taxon>Methanobacteriati</taxon>
        <taxon>Methanobacteriota</taxon>
        <taxon>Stenosarchaea group</taxon>
        <taxon>Halobacteria</taxon>
        <taxon>Halobacteriales</taxon>
        <taxon>Haloferacaceae</taxon>
        <taxon>Halorubrum</taxon>
    </lineage>
</organism>
<dbReference type="GO" id="GO:0009117">
    <property type="term" value="P:nucleotide metabolic process"/>
    <property type="evidence" value="ECO:0007669"/>
    <property type="project" value="TreeGrafter"/>
</dbReference>
<name>A0A0M9ASP6_9EURY</name>
<dbReference type="AlphaFoldDB" id="A0A0M9ASP6"/>
<evidence type="ECO:0000256" key="1">
    <source>
        <dbReference type="PIRSR" id="PIRSR601310-1"/>
    </source>
</evidence>
<evidence type="ECO:0000256" key="2">
    <source>
        <dbReference type="PIRSR" id="PIRSR601310-3"/>
    </source>
</evidence>
<dbReference type="PANTHER" id="PTHR46648:SF1">
    <property type="entry name" value="ADENOSINE 5'-MONOPHOSPHORAMIDASE HNT1"/>
    <property type="match status" value="1"/>
</dbReference>
<dbReference type="RefSeq" id="WP_053770197.1">
    <property type="nucleotide sequence ID" value="NZ_LIST01000001.1"/>
</dbReference>
<keyword evidence="6" id="KW-1185">Reference proteome</keyword>
<dbReference type="Gene3D" id="3.30.428.10">
    <property type="entry name" value="HIT-like"/>
    <property type="match status" value="1"/>
</dbReference>
<proteinExistence type="predicted"/>
<feature type="domain" description="HIT" evidence="4">
    <location>
        <begin position="6"/>
        <end position="113"/>
    </location>
</feature>
<dbReference type="GO" id="GO:0016787">
    <property type="term" value="F:hydrolase activity"/>
    <property type="evidence" value="ECO:0007669"/>
    <property type="project" value="UniProtKB-KW"/>
</dbReference>
<dbReference type="CDD" id="cd01277">
    <property type="entry name" value="HINT_subgroup"/>
    <property type="match status" value="1"/>
</dbReference>
<feature type="active site" description="Tele-AMP-histidine intermediate" evidence="1">
    <location>
        <position position="100"/>
    </location>
</feature>
<accession>A0A0M9ASP6</accession>
<dbReference type="InterPro" id="IPR001310">
    <property type="entry name" value="Histidine_triad_HIT"/>
</dbReference>
<dbReference type="InterPro" id="IPR036265">
    <property type="entry name" value="HIT-like_sf"/>
</dbReference>
<dbReference type="Proteomes" id="UP000037747">
    <property type="component" value="Unassembled WGS sequence"/>
</dbReference>
<reference evidence="5 6" key="1">
    <citation type="submission" date="2015-08" db="EMBL/GenBank/DDBJ databases">
        <title>Genomes of Isolates from Cabo Rojo, PR.</title>
        <authorList>
            <person name="Sanchez-Nieves R.L."/>
            <person name="Montalvo-Rodriguez R."/>
        </authorList>
    </citation>
    <scope>NUCLEOTIDE SEQUENCE [LARGE SCALE GENOMIC DNA]</scope>
    <source>
        <strain evidence="5 6">5</strain>
    </source>
</reference>
<dbReference type="PANTHER" id="PTHR46648">
    <property type="entry name" value="HIT FAMILY PROTEIN 1"/>
    <property type="match status" value="1"/>
</dbReference>
<protein>
    <submittedName>
        <fullName evidence="5">HIT family hydrolase</fullName>
    </submittedName>
</protein>
<evidence type="ECO:0000256" key="3">
    <source>
        <dbReference type="PROSITE-ProRule" id="PRU00464"/>
    </source>
</evidence>
<evidence type="ECO:0000313" key="5">
    <source>
        <dbReference type="EMBL" id="KOX97498.1"/>
    </source>
</evidence>
<evidence type="ECO:0000259" key="4">
    <source>
        <dbReference type="PROSITE" id="PS51084"/>
    </source>
</evidence>
<dbReference type="EMBL" id="LIST01000001">
    <property type="protein sequence ID" value="KOX97498.1"/>
    <property type="molecule type" value="Genomic_DNA"/>
</dbReference>
<comment type="caution">
    <text evidence="5">The sequence shown here is derived from an EMBL/GenBank/DDBJ whole genome shotgun (WGS) entry which is preliminary data.</text>
</comment>
<evidence type="ECO:0000313" key="6">
    <source>
        <dbReference type="Proteomes" id="UP000037747"/>
    </source>
</evidence>
<gene>
    <name evidence="5" type="ORF">AMR74_00900</name>
</gene>
<dbReference type="PRINTS" id="PR00332">
    <property type="entry name" value="HISTRIAD"/>
</dbReference>
<dbReference type="PROSITE" id="PS00892">
    <property type="entry name" value="HIT_1"/>
    <property type="match status" value="1"/>
</dbReference>
<dbReference type="OrthoDB" id="26806at2157"/>
<feature type="short sequence motif" description="Histidine triad motif" evidence="2 3">
    <location>
        <begin position="98"/>
        <end position="102"/>
    </location>
</feature>
<dbReference type="SUPFAM" id="SSF54197">
    <property type="entry name" value="HIT-like"/>
    <property type="match status" value="1"/>
</dbReference>
<keyword evidence="5" id="KW-0378">Hydrolase</keyword>
<dbReference type="InterPro" id="IPR011146">
    <property type="entry name" value="HIT-like"/>
</dbReference>
<dbReference type="STRING" id="1765655.AMR74_00900"/>
<dbReference type="InterPro" id="IPR019808">
    <property type="entry name" value="Histidine_triad_CS"/>
</dbReference>
<dbReference type="Pfam" id="PF01230">
    <property type="entry name" value="HIT"/>
    <property type="match status" value="1"/>
</dbReference>
<dbReference type="InterPro" id="IPR039384">
    <property type="entry name" value="HINT"/>
</dbReference>